<proteinExistence type="predicted"/>
<evidence type="ECO:0000313" key="2">
    <source>
        <dbReference type="Proteomes" id="UP001168877"/>
    </source>
</evidence>
<protein>
    <submittedName>
        <fullName evidence="1">Uncharacterized protein</fullName>
    </submittedName>
</protein>
<dbReference type="Gene3D" id="1.25.40.10">
    <property type="entry name" value="Tetratricopeptide repeat domain"/>
    <property type="match status" value="1"/>
</dbReference>
<organism evidence="1 2">
    <name type="scientific">Acer saccharum</name>
    <name type="common">Sugar maple</name>
    <dbReference type="NCBI Taxonomy" id="4024"/>
    <lineage>
        <taxon>Eukaryota</taxon>
        <taxon>Viridiplantae</taxon>
        <taxon>Streptophyta</taxon>
        <taxon>Embryophyta</taxon>
        <taxon>Tracheophyta</taxon>
        <taxon>Spermatophyta</taxon>
        <taxon>Magnoliopsida</taxon>
        <taxon>eudicotyledons</taxon>
        <taxon>Gunneridae</taxon>
        <taxon>Pentapetalae</taxon>
        <taxon>rosids</taxon>
        <taxon>malvids</taxon>
        <taxon>Sapindales</taxon>
        <taxon>Sapindaceae</taxon>
        <taxon>Hippocastanoideae</taxon>
        <taxon>Acereae</taxon>
        <taxon>Acer</taxon>
    </lineage>
</organism>
<reference evidence="1" key="1">
    <citation type="journal article" date="2022" name="Plant J.">
        <title>Strategies of tolerance reflected in two North American maple genomes.</title>
        <authorList>
            <person name="McEvoy S.L."/>
            <person name="Sezen U.U."/>
            <person name="Trouern-Trend A."/>
            <person name="McMahon S.M."/>
            <person name="Schaberg P.G."/>
            <person name="Yang J."/>
            <person name="Wegrzyn J.L."/>
            <person name="Swenson N.G."/>
        </authorList>
    </citation>
    <scope>NUCLEOTIDE SEQUENCE</scope>
    <source>
        <strain evidence="1">NS2018</strain>
    </source>
</reference>
<gene>
    <name evidence="1" type="ORF">LWI29_005587</name>
</gene>
<name>A0AA39W220_ACESA</name>
<evidence type="ECO:0000313" key="1">
    <source>
        <dbReference type="EMBL" id="KAK0599473.1"/>
    </source>
</evidence>
<dbReference type="EMBL" id="JAUESC010000003">
    <property type="protein sequence ID" value="KAK0599473.1"/>
    <property type="molecule type" value="Genomic_DNA"/>
</dbReference>
<dbReference type="PANTHER" id="PTHR46681:SF1">
    <property type="entry name" value="KINETOCHORE PROTEIN NDC80 HOMOLOG"/>
    <property type="match status" value="1"/>
</dbReference>
<keyword evidence="2" id="KW-1185">Reference proteome</keyword>
<dbReference type="InterPro" id="IPR055307">
    <property type="entry name" value="NDC80_plants"/>
</dbReference>
<comment type="caution">
    <text evidence="1">The sequence shown here is derived from an EMBL/GenBank/DDBJ whole genome shotgun (WGS) entry which is preliminary data.</text>
</comment>
<sequence>MKKELQAVVRDIEDVETARSAWEDKCWDLDATLTRKFKELEALSIECNQAIRRLKLSNDIRYVLNAKVSTPAERDKEDMVELVRNCPSLKSTISKCKLQREAKHLFLHWCWHWNTMAKLLERVPQNLNYGVYGHLIQYFGDHRLPHQAKQLHARLVLHSVTPDNFLSSKLVTFYSKSNNLLQARHLFDKIS</sequence>
<dbReference type="Proteomes" id="UP001168877">
    <property type="component" value="Unassembled WGS sequence"/>
</dbReference>
<dbReference type="PANTHER" id="PTHR46681">
    <property type="entry name" value="KINETOCHORE PROTEIN NDC80 HOMOLOG"/>
    <property type="match status" value="1"/>
</dbReference>
<reference evidence="1" key="2">
    <citation type="submission" date="2023-06" db="EMBL/GenBank/DDBJ databases">
        <authorList>
            <person name="Swenson N.G."/>
            <person name="Wegrzyn J.L."/>
            <person name="Mcevoy S.L."/>
        </authorList>
    </citation>
    <scope>NUCLEOTIDE SEQUENCE</scope>
    <source>
        <strain evidence="1">NS2018</strain>
        <tissue evidence="1">Leaf</tissue>
    </source>
</reference>
<accession>A0AA39W220</accession>
<dbReference type="InterPro" id="IPR011990">
    <property type="entry name" value="TPR-like_helical_dom_sf"/>
</dbReference>
<dbReference type="AlphaFoldDB" id="A0AA39W220"/>